<evidence type="ECO:0000313" key="3">
    <source>
        <dbReference type="Proteomes" id="UP001151518"/>
    </source>
</evidence>
<evidence type="ECO:0000256" key="1">
    <source>
        <dbReference type="SAM" id="SignalP"/>
    </source>
</evidence>
<sequence>MLMFAPTVLALASLASIVAGDQCSGNGSKCPNNVDGVSPTYLQCNSWTHKYDSFNCPAGQVCFANPNRPGTAMCGLPGSGGIPGQGSCTGNTAKCVSAGQSGNYYQCNQWSGQYVNAQCPAGLKCHNNASNTGVYCQ</sequence>
<keyword evidence="1" id="KW-0732">Signal</keyword>
<name>A0A9W8L0Q4_9FUNG</name>
<gene>
    <name evidence="2" type="ORF">GGI25_000297</name>
</gene>
<comment type="caution">
    <text evidence="2">The sequence shown here is derived from an EMBL/GenBank/DDBJ whole genome shotgun (WGS) entry which is preliminary data.</text>
</comment>
<dbReference type="OrthoDB" id="5517728at2759"/>
<protein>
    <recommendedName>
        <fullName evidence="4">Secreted protein</fullName>
    </recommendedName>
</protein>
<reference evidence="2" key="1">
    <citation type="submission" date="2022-07" db="EMBL/GenBank/DDBJ databases">
        <title>Phylogenomic reconstructions and comparative analyses of Kickxellomycotina fungi.</title>
        <authorList>
            <person name="Reynolds N.K."/>
            <person name="Stajich J.E."/>
            <person name="Barry K."/>
            <person name="Grigoriev I.V."/>
            <person name="Crous P."/>
            <person name="Smith M.E."/>
        </authorList>
    </citation>
    <scope>NUCLEOTIDE SEQUENCE</scope>
    <source>
        <strain evidence="2">NRRL 3115</strain>
    </source>
</reference>
<accession>A0A9W8L0Q4</accession>
<dbReference type="AlphaFoldDB" id="A0A9W8L0Q4"/>
<feature type="chain" id="PRO_5040957384" description="Secreted protein" evidence="1">
    <location>
        <begin position="21"/>
        <end position="137"/>
    </location>
</feature>
<organism evidence="2 3">
    <name type="scientific">Coemansia spiralis</name>
    <dbReference type="NCBI Taxonomy" id="417178"/>
    <lineage>
        <taxon>Eukaryota</taxon>
        <taxon>Fungi</taxon>
        <taxon>Fungi incertae sedis</taxon>
        <taxon>Zoopagomycota</taxon>
        <taxon>Kickxellomycotina</taxon>
        <taxon>Kickxellomycetes</taxon>
        <taxon>Kickxellales</taxon>
        <taxon>Kickxellaceae</taxon>
        <taxon>Coemansia</taxon>
    </lineage>
</organism>
<proteinExistence type="predicted"/>
<dbReference type="Proteomes" id="UP001151518">
    <property type="component" value="Unassembled WGS sequence"/>
</dbReference>
<evidence type="ECO:0008006" key="4">
    <source>
        <dbReference type="Google" id="ProtNLM"/>
    </source>
</evidence>
<dbReference type="EMBL" id="JANBTW010000002">
    <property type="protein sequence ID" value="KAJ2680991.1"/>
    <property type="molecule type" value="Genomic_DNA"/>
</dbReference>
<evidence type="ECO:0000313" key="2">
    <source>
        <dbReference type="EMBL" id="KAJ2680991.1"/>
    </source>
</evidence>
<feature type="signal peptide" evidence="1">
    <location>
        <begin position="1"/>
        <end position="20"/>
    </location>
</feature>